<evidence type="ECO:0000313" key="3">
    <source>
        <dbReference type="EMBL" id="SNC71981.1"/>
    </source>
</evidence>
<comment type="subcellular location">
    <subcellularLocation>
        <location evidence="1">Cell outer membrane</location>
    </subcellularLocation>
</comment>
<dbReference type="SUPFAM" id="SSF56925">
    <property type="entry name" value="OMPA-like"/>
    <property type="match status" value="1"/>
</dbReference>
<gene>
    <name evidence="3" type="ORF">SAMN06295916_1444</name>
</gene>
<feature type="chain" id="PRO_5012148901" evidence="2">
    <location>
        <begin position="24"/>
        <end position="194"/>
    </location>
</feature>
<dbReference type="GO" id="GO:0055085">
    <property type="term" value="P:transmembrane transport"/>
    <property type="evidence" value="ECO:0007669"/>
    <property type="project" value="TreeGrafter"/>
</dbReference>
<dbReference type="RefSeq" id="WP_088813384.1">
    <property type="nucleotide sequence ID" value="NZ_FYEX01000002.1"/>
</dbReference>
<dbReference type="OrthoDB" id="9807574at2"/>
<dbReference type="Pfam" id="PF03922">
    <property type="entry name" value="OmpW"/>
    <property type="match status" value="1"/>
</dbReference>
<evidence type="ECO:0000256" key="1">
    <source>
        <dbReference type="ARBA" id="ARBA00004442"/>
    </source>
</evidence>
<evidence type="ECO:0000256" key="2">
    <source>
        <dbReference type="SAM" id="SignalP"/>
    </source>
</evidence>
<dbReference type="Proteomes" id="UP000197215">
    <property type="component" value="Unassembled WGS sequence"/>
</dbReference>
<evidence type="ECO:0000313" key="4">
    <source>
        <dbReference type="Proteomes" id="UP000197215"/>
    </source>
</evidence>
<dbReference type="Gene3D" id="2.40.160.20">
    <property type="match status" value="1"/>
</dbReference>
<protein>
    <submittedName>
        <fullName evidence="3">Outer membrane protein</fullName>
    </submittedName>
</protein>
<sequence length="194" mass="20984">MKKTLLSTLILATLGMASAVASAQENPWMVRARAVSVEWANKDTAGAAGVWAKDKTIPEVDISYFFTKNIAAELVLTYPQNVDIYSGPTKLGHVKALPPSLLLQYHFTNFGQVKPYVGAGINLTHFGKNDSYGGPAVDKYSVGYAAQVGVDYMIDKHWGVNLDVKYLQIGTNVNGIGELRLNPVTAGVGVTYKF</sequence>
<accession>A0A212U1G5</accession>
<feature type="signal peptide" evidence="2">
    <location>
        <begin position="1"/>
        <end position="23"/>
    </location>
</feature>
<dbReference type="InterPro" id="IPR005618">
    <property type="entry name" value="OMPW"/>
</dbReference>
<organism evidence="3 4">
    <name type="scientific">Polynucleobacter victoriensis</name>
    <dbReference type="NCBI Taxonomy" id="2049319"/>
    <lineage>
        <taxon>Bacteria</taxon>
        <taxon>Pseudomonadati</taxon>
        <taxon>Pseudomonadota</taxon>
        <taxon>Betaproteobacteria</taxon>
        <taxon>Burkholderiales</taxon>
        <taxon>Burkholderiaceae</taxon>
        <taxon>Polynucleobacter</taxon>
    </lineage>
</organism>
<dbReference type="GO" id="GO:0009279">
    <property type="term" value="C:cell outer membrane"/>
    <property type="evidence" value="ECO:0007669"/>
    <property type="project" value="UniProtKB-SubCell"/>
</dbReference>
<dbReference type="AlphaFoldDB" id="A0A212U1G5"/>
<dbReference type="EMBL" id="FYEX01000002">
    <property type="protein sequence ID" value="SNC71981.1"/>
    <property type="molecule type" value="Genomic_DNA"/>
</dbReference>
<name>A0A212U1G5_9BURK</name>
<proteinExistence type="predicted"/>
<dbReference type="PANTHER" id="PTHR36920">
    <property type="match status" value="1"/>
</dbReference>
<keyword evidence="4" id="KW-1185">Reference proteome</keyword>
<keyword evidence="2" id="KW-0732">Signal</keyword>
<dbReference type="PANTHER" id="PTHR36920:SF1">
    <property type="entry name" value="OUTER MEMBRANE PROTEIN W"/>
    <property type="match status" value="1"/>
</dbReference>
<dbReference type="InterPro" id="IPR011250">
    <property type="entry name" value="OMP/PagP_B-barrel"/>
</dbReference>
<reference evidence="3 4" key="1">
    <citation type="submission" date="2017-06" db="EMBL/GenBank/DDBJ databases">
        <authorList>
            <person name="Kim H.J."/>
            <person name="Triplett B.A."/>
        </authorList>
    </citation>
    <scope>NUCLEOTIDE SEQUENCE [LARGE SCALE GENOMIC DNA]</scope>
    <source>
        <strain evidence="3 4">MWH-VicM1</strain>
    </source>
</reference>